<feature type="transmembrane region" description="Helical" evidence="1">
    <location>
        <begin position="40"/>
        <end position="58"/>
    </location>
</feature>
<name>A0A0F9P1T3_9ZZZZ</name>
<accession>A0A0F9P1T3</accession>
<evidence type="ECO:0000313" key="2">
    <source>
        <dbReference type="EMBL" id="KKN18302.1"/>
    </source>
</evidence>
<comment type="caution">
    <text evidence="2">The sequence shown here is derived from an EMBL/GenBank/DDBJ whole genome shotgun (WGS) entry which is preliminary data.</text>
</comment>
<keyword evidence="1" id="KW-0812">Transmembrane</keyword>
<organism evidence="2">
    <name type="scientific">marine sediment metagenome</name>
    <dbReference type="NCBI Taxonomy" id="412755"/>
    <lineage>
        <taxon>unclassified sequences</taxon>
        <taxon>metagenomes</taxon>
        <taxon>ecological metagenomes</taxon>
    </lineage>
</organism>
<dbReference type="EMBL" id="LAZR01003440">
    <property type="protein sequence ID" value="KKN18302.1"/>
    <property type="molecule type" value="Genomic_DNA"/>
</dbReference>
<protein>
    <submittedName>
        <fullName evidence="2">Uncharacterized protein</fullName>
    </submittedName>
</protein>
<feature type="transmembrane region" description="Helical" evidence="1">
    <location>
        <begin position="94"/>
        <end position="114"/>
    </location>
</feature>
<proteinExistence type="predicted"/>
<keyword evidence="1" id="KW-1133">Transmembrane helix</keyword>
<sequence>MGFKDLVLLKKKENLIFVVLLSWMFIGHFSNIFIPLDIFFVFLPLLTYSSFLFALSTLQKKDILQMSLAEHIKAFIISLILGLLPLFILAINLILFLIVIFNIFAGFLILYLLLPNFQKIYDLTEL</sequence>
<dbReference type="AlphaFoldDB" id="A0A0F9P1T3"/>
<feature type="transmembrane region" description="Helical" evidence="1">
    <location>
        <begin position="15"/>
        <end position="34"/>
    </location>
</feature>
<gene>
    <name evidence="2" type="ORF">LCGC14_0957040</name>
</gene>
<reference evidence="2" key="1">
    <citation type="journal article" date="2015" name="Nature">
        <title>Complex archaea that bridge the gap between prokaryotes and eukaryotes.</title>
        <authorList>
            <person name="Spang A."/>
            <person name="Saw J.H."/>
            <person name="Jorgensen S.L."/>
            <person name="Zaremba-Niedzwiedzka K."/>
            <person name="Martijn J."/>
            <person name="Lind A.E."/>
            <person name="van Eijk R."/>
            <person name="Schleper C."/>
            <person name="Guy L."/>
            <person name="Ettema T.J."/>
        </authorList>
    </citation>
    <scope>NUCLEOTIDE SEQUENCE</scope>
</reference>
<feature type="transmembrane region" description="Helical" evidence="1">
    <location>
        <begin position="70"/>
        <end position="88"/>
    </location>
</feature>
<evidence type="ECO:0000256" key="1">
    <source>
        <dbReference type="SAM" id="Phobius"/>
    </source>
</evidence>
<keyword evidence="1" id="KW-0472">Membrane</keyword>